<dbReference type="CDD" id="cd17748">
    <property type="entry name" value="BRCT_DNA_ligase_like"/>
    <property type="match status" value="1"/>
</dbReference>
<evidence type="ECO:0000256" key="1">
    <source>
        <dbReference type="ARBA" id="ARBA00004067"/>
    </source>
</evidence>
<sequence length="668" mass="74963">MNKQEAKHRIEKLKELVNYHRYQYHVLDKQEISDAALDSLKKELFDLEQHFPEFITADSPTQRVGGKPLPEFKKVPHKERMLSLNDAFSKEDMQDWLERISKLLTEQEKNQIDFYCELKIDGLAIELEYDNGIFKQGSTRGDGTVGEDITQNLKTVEAIPLKITNYQLSIINSLVVRGEVFISKKEFEAINKTQVAKGLPLYANPRNIAAGSVRQLDPKVTASRKLDSFAYDIILGVETKTHEQRHDEFKKMGFKTNSHNKYCKNLEEVFHFYEHVQKIRGKLAYEIDGVVVIVNNNALFEKLGVVGKTPRGAIAFKFAQSQATTIIEDIKIQVGRTGAMTPVAVLKPVQISGITITRATLHNEDEIRRLDVKIGDSVIVGRAGDVIPDIIKVLPELRTGKEKHFKMPTHCPACTTKLEKSETEVLWRCPNVTCFARSRRSFYHFVSRPAFNIDGLGPKIIDRLLDEGLAQDPADIFSLKEGDLAQLERFGEKSAENVVAAIQEKKEIIFSRFIYALGIRNIGAETAVDIAEHFGSLEKLKNAKLEDFDSIANIGPIVAKSVYEWFGDKGNGKFLEKLLKAGVKITRRPTSGAGRLQGKTFVFTGTLENIERESAKEKVRALGGQVSESVSAKTSFVVVGSEPGSKADKAKKLGVKVLDEKEFLELIK</sequence>
<dbReference type="InterPro" id="IPR003583">
    <property type="entry name" value="Hlx-hairpin-Hlx_DNA-bd_motif"/>
</dbReference>
<feature type="binding site" evidence="14">
    <location>
        <position position="429"/>
    </location>
    <ligand>
        <name>Zn(2+)</name>
        <dbReference type="ChEBI" id="CHEBI:29105"/>
    </ligand>
</feature>
<keyword evidence="11 14" id="KW-0234">DNA repair</keyword>
<dbReference type="PROSITE" id="PS01056">
    <property type="entry name" value="DNA_LIGASE_N2"/>
    <property type="match status" value="1"/>
</dbReference>
<dbReference type="Gene3D" id="3.30.470.30">
    <property type="entry name" value="DNA ligase/mRNA capping enzyme"/>
    <property type="match status" value="1"/>
</dbReference>
<dbReference type="Gene3D" id="3.40.50.10190">
    <property type="entry name" value="BRCT domain"/>
    <property type="match status" value="1"/>
</dbReference>
<dbReference type="InterPro" id="IPR033136">
    <property type="entry name" value="DNA_ligase_CS"/>
</dbReference>
<dbReference type="Proteomes" id="UP000178774">
    <property type="component" value="Unassembled WGS sequence"/>
</dbReference>
<evidence type="ECO:0000313" key="17">
    <source>
        <dbReference type="EMBL" id="OGZ66396.1"/>
    </source>
</evidence>
<dbReference type="SMART" id="SM00292">
    <property type="entry name" value="BRCT"/>
    <property type="match status" value="1"/>
</dbReference>
<dbReference type="InterPro" id="IPR004149">
    <property type="entry name" value="Znf_DNAligase_C4"/>
</dbReference>
<dbReference type="InterPro" id="IPR013839">
    <property type="entry name" value="DNAligase_adenylation"/>
</dbReference>
<dbReference type="Pfam" id="PF14520">
    <property type="entry name" value="HHH_5"/>
    <property type="match status" value="1"/>
</dbReference>
<dbReference type="GO" id="GO:0005829">
    <property type="term" value="C:cytosol"/>
    <property type="evidence" value="ECO:0007669"/>
    <property type="project" value="TreeGrafter"/>
</dbReference>
<evidence type="ECO:0000256" key="9">
    <source>
        <dbReference type="ARBA" id="ARBA00022842"/>
    </source>
</evidence>
<dbReference type="PANTHER" id="PTHR23389:SF9">
    <property type="entry name" value="DNA LIGASE"/>
    <property type="match status" value="1"/>
</dbReference>
<dbReference type="SUPFAM" id="SSF52113">
    <property type="entry name" value="BRCT domain"/>
    <property type="match status" value="1"/>
</dbReference>
<dbReference type="InterPro" id="IPR010994">
    <property type="entry name" value="RuvA_2-like"/>
</dbReference>
<dbReference type="InterPro" id="IPR012340">
    <property type="entry name" value="NA-bd_OB-fold"/>
</dbReference>
<dbReference type="SUPFAM" id="SSF56091">
    <property type="entry name" value="DNA ligase/mRNA capping enzyme, catalytic domain"/>
    <property type="match status" value="1"/>
</dbReference>
<evidence type="ECO:0000256" key="11">
    <source>
        <dbReference type="ARBA" id="ARBA00023204"/>
    </source>
</evidence>
<keyword evidence="8 14" id="KW-0862">Zinc</keyword>
<evidence type="ECO:0000256" key="2">
    <source>
        <dbReference type="ARBA" id="ARBA00012722"/>
    </source>
</evidence>
<dbReference type="InterPro" id="IPR001679">
    <property type="entry name" value="DNA_ligase"/>
</dbReference>
<feature type="binding site" evidence="14">
    <location>
        <position position="179"/>
    </location>
    <ligand>
        <name>NAD(+)</name>
        <dbReference type="ChEBI" id="CHEBI:57540"/>
    </ligand>
</feature>
<evidence type="ECO:0000256" key="10">
    <source>
        <dbReference type="ARBA" id="ARBA00023027"/>
    </source>
</evidence>
<dbReference type="GO" id="GO:0003677">
    <property type="term" value="F:DNA binding"/>
    <property type="evidence" value="ECO:0007669"/>
    <property type="project" value="InterPro"/>
</dbReference>
<evidence type="ECO:0000256" key="12">
    <source>
        <dbReference type="ARBA" id="ARBA00034005"/>
    </source>
</evidence>
<dbReference type="Gene3D" id="6.20.10.30">
    <property type="match status" value="1"/>
</dbReference>
<dbReference type="CDD" id="cd00114">
    <property type="entry name" value="LIGANc"/>
    <property type="match status" value="1"/>
</dbReference>
<evidence type="ECO:0000256" key="6">
    <source>
        <dbReference type="ARBA" id="ARBA00022723"/>
    </source>
</evidence>
<keyword evidence="6 14" id="KW-0479">Metal-binding</keyword>
<comment type="function">
    <text evidence="1 14">DNA ligase that catalyzes the formation of phosphodiester linkages between 5'-phosphoryl and 3'-hydroxyl groups in double-stranded DNA using NAD as a coenzyme and as the energy source for the reaction. It is essential for DNA replication and repair of damaged DNA.</text>
</comment>
<dbReference type="NCBIfam" id="TIGR00575">
    <property type="entry name" value="dnlj"/>
    <property type="match status" value="1"/>
</dbReference>
<comment type="similarity">
    <text evidence="13 14">Belongs to the NAD-dependent DNA ligase family. LigA subfamily.</text>
</comment>
<dbReference type="Pfam" id="PF01653">
    <property type="entry name" value="DNA_ligase_aden"/>
    <property type="match status" value="1"/>
</dbReference>
<feature type="domain" description="BRCT" evidence="16">
    <location>
        <begin position="591"/>
        <end position="668"/>
    </location>
</feature>
<feature type="binding site" evidence="14">
    <location>
        <position position="434"/>
    </location>
    <ligand>
        <name>Zn(2+)</name>
        <dbReference type="ChEBI" id="CHEBI:29105"/>
    </ligand>
</feature>
<evidence type="ECO:0000256" key="3">
    <source>
        <dbReference type="ARBA" id="ARBA00013308"/>
    </source>
</evidence>
<accession>A0A1G2HV13</accession>
<dbReference type="FunFam" id="2.40.50.140:FF:000012">
    <property type="entry name" value="DNA ligase"/>
    <property type="match status" value="1"/>
</dbReference>
<feature type="binding site" evidence="14">
    <location>
        <position position="317"/>
    </location>
    <ligand>
        <name>NAD(+)</name>
        <dbReference type="ChEBI" id="CHEBI:57540"/>
    </ligand>
</feature>
<dbReference type="FunFam" id="3.30.470.30:FF:000001">
    <property type="entry name" value="DNA ligase"/>
    <property type="match status" value="1"/>
</dbReference>
<dbReference type="SMART" id="SM00278">
    <property type="entry name" value="HhH1"/>
    <property type="match status" value="4"/>
</dbReference>
<keyword evidence="14" id="KW-0464">Manganese</keyword>
<dbReference type="GO" id="GO:0046872">
    <property type="term" value="F:metal ion binding"/>
    <property type="evidence" value="ECO:0007669"/>
    <property type="project" value="UniProtKB-KW"/>
</dbReference>
<dbReference type="InterPro" id="IPR036420">
    <property type="entry name" value="BRCT_dom_sf"/>
</dbReference>
<dbReference type="NCBIfam" id="NF005932">
    <property type="entry name" value="PRK07956.1"/>
    <property type="match status" value="1"/>
</dbReference>
<protein>
    <recommendedName>
        <fullName evidence="3 14">DNA ligase</fullName>
        <ecNumber evidence="2 14">6.5.1.2</ecNumber>
    </recommendedName>
    <alternativeName>
        <fullName evidence="14">Polydeoxyribonucleotide synthase [NAD(+)]</fullName>
    </alternativeName>
</protein>
<keyword evidence="9 14" id="KW-0460">Magnesium</keyword>
<feature type="binding site" evidence="14">
    <location>
        <position position="140"/>
    </location>
    <ligand>
        <name>NAD(+)</name>
        <dbReference type="ChEBI" id="CHEBI:57540"/>
    </ligand>
</feature>
<dbReference type="PIRSF" id="PIRSF001604">
    <property type="entry name" value="LigA"/>
    <property type="match status" value="1"/>
</dbReference>
<evidence type="ECO:0000256" key="4">
    <source>
        <dbReference type="ARBA" id="ARBA00022598"/>
    </source>
</evidence>
<evidence type="ECO:0000256" key="14">
    <source>
        <dbReference type="HAMAP-Rule" id="MF_01588"/>
    </source>
</evidence>
<dbReference type="Gene3D" id="2.40.50.140">
    <property type="entry name" value="Nucleic acid-binding proteins"/>
    <property type="match status" value="1"/>
</dbReference>
<dbReference type="SUPFAM" id="SSF50249">
    <property type="entry name" value="Nucleic acid-binding proteins"/>
    <property type="match status" value="1"/>
</dbReference>
<organism evidence="17 18">
    <name type="scientific">Candidatus Staskawiczbacteria bacterium RIFCSPHIGHO2_01_FULL_41_41</name>
    <dbReference type="NCBI Taxonomy" id="1802203"/>
    <lineage>
        <taxon>Bacteria</taxon>
        <taxon>Candidatus Staskawicziibacteriota</taxon>
    </lineage>
</organism>
<dbReference type="FunFam" id="1.10.150.20:FF:000006">
    <property type="entry name" value="DNA ligase"/>
    <property type="match status" value="1"/>
</dbReference>
<dbReference type="Pfam" id="PF00533">
    <property type="entry name" value="BRCT"/>
    <property type="match status" value="1"/>
</dbReference>
<dbReference type="InterPro" id="IPR001357">
    <property type="entry name" value="BRCT_dom"/>
</dbReference>
<dbReference type="Gene3D" id="1.10.150.20">
    <property type="entry name" value="5' to 3' exonuclease, C-terminal subdomain"/>
    <property type="match status" value="2"/>
</dbReference>
<dbReference type="HAMAP" id="MF_01588">
    <property type="entry name" value="DNA_ligase_A"/>
    <property type="match status" value="1"/>
</dbReference>
<feature type="binding site" evidence="14">
    <location>
        <begin position="83"/>
        <end position="84"/>
    </location>
    <ligand>
        <name>NAD(+)</name>
        <dbReference type="ChEBI" id="CHEBI:57540"/>
    </ligand>
</feature>
<comment type="catalytic activity">
    <reaction evidence="12 14 15">
        <text>NAD(+) + (deoxyribonucleotide)n-3'-hydroxyl + 5'-phospho-(deoxyribonucleotide)m = (deoxyribonucleotide)n+m + AMP + beta-nicotinamide D-nucleotide.</text>
        <dbReference type="EC" id="6.5.1.2"/>
    </reaction>
</comment>
<feature type="active site" description="N6-AMP-lysine intermediate" evidence="14">
    <location>
        <position position="119"/>
    </location>
</feature>
<dbReference type="GO" id="GO:0006281">
    <property type="term" value="P:DNA repair"/>
    <property type="evidence" value="ECO:0007669"/>
    <property type="project" value="UniProtKB-KW"/>
</dbReference>
<feature type="binding site" evidence="14">
    <location>
        <position position="414"/>
    </location>
    <ligand>
        <name>Zn(2+)</name>
        <dbReference type="ChEBI" id="CHEBI:29105"/>
    </ligand>
</feature>
<name>A0A1G2HV13_9BACT</name>
<dbReference type="PROSITE" id="PS50172">
    <property type="entry name" value="BRCT"/>
    <property type="match status" value="1"/>
</dbReference>
<dbReference type="SUPFAM" id="SSF47781">
    <property type="entry name" value="RuvA domain 2-like"/>
    <property type="match status" value="1"/>
</dbReference>
<keyword evidence="5 14" id="KW-0235">DNA replication</keyword>
<dbReference type="InterPro" id="IPR041663">
    <property type="entry name" value="DisA/LigA_HHH"/>
</dbReference>
<dbReference type="InterPro" id="IPR013840">
    <property type="entry name" value="DNAligase_N"/>
</dbReference>
<evidence type="ECO:0000256" key="13">
    <source>
        <dbReference type="ARBA" id="ARBA00060881"/>
    </source>
</evidence>
<dbReference type="Pfam" id="PF12826">
    <property type="entry name" value="HHH_2"/>
    <property type="match status" value="1"/>
</dbReference>
<dbReference type="SMART" id="SM00532">
    <property type="entry name" value="LIGANc"/>
    <property type="match status" value="1"/>
</dbReference>
<evidence type="ECO:0000256" key="15">
    <source>
        <dbReference type="RuleBase" id="RU000618"/>
    </source>
</evidence>
<evidence type="ECO:0000256" key="5">
    <source>
        <dbReference type="ARBA" id="ARBA00022705"/>
    </source>
</evidence>
<dbReference type="EMBL" id="MHOP01000005">
    <property type="protein sequence ID" value="OGZ66396.1"/>
    <property type="molecule type" value="Genomic_DNA"/>
</dbReference>
<reference evidence="17 18" key="1">
    <citation type="journal article" date="2016" name="Nat. Commun.">
        <title>Thousands of microbial genomes shed light on interconnected biogeochemical processes in an aquifer system.</title>
        <authorList>
            <person name="Anantharaman K."/>
            <person name="Brown C.T."/>
            <person name="Hug L.A."/>
            <person name="Sharon I."/>
            <person name="Castelle C.J."/>
            <person name="Probst A.J."/>
            <person name="Thomas B.C."/>
            <person name="Singh A."/>
            <person name="Wilkins M.J."/>
            <person name="Karaoz U."/>
            <person name="Brodie E.L."/>
            <person name="Williams K.H."/>
            <person name="Hubbard S.S."/>
            <person name="Banfield J.F."/>
        </authorList>
    </citation>
    <scope>NUCLEOTIDE SEQUENCE [LARGE SCALE GENOMIC DNA]</scope>
</reference>
<evidence type="ECO:0000259" key="16">
    <source>
        <dbReference type="PROSITE" id="PS50172"/>
    </source>
</evidence>
<dbReference type="InterPro" id="IPR018239">
    <property type="entry name" value="DNA_ligase_AS"/>
</dbReference>
<comment type="caution">
    <text evidence="17">The sequence shown here is derived from an EMBL/GenBank/DDBJ whole genome shotgun (WGS) entry which is preliminary data.</text>
</comment>
<dbReference type="Pfam" id="PF03120">
    <property type="entry name" value="OB_DNA_ligase"/>
    <property type="match status" value="1"/>
</dbReference>
<dbReference type="Pfam" id="PF03119">
    <property type="entry name" value="DNA_ligase_ZBD"/>
    <property type="match status" value="1"/>
</dbReference>
<feature type="binding site" evidence="14">
    <location>
        <position position="117"/>
    </location>
    <ligand>
        <name>NAD(+)</name>
        <dbReference type="ChEBI" id="CHEBI:57540"/>
    </ligand>
</feature>
<dbReference type="PROSITE" id="PS01055">
    <property type="entry name" value="DNA_LIGASE_N1"/>
    <property type="match status" value="1"/>
</dbReference>
<proteinExistence type="inferred from homology"/>
<evidence type="ECO:0000256" key="7">
    <source>
        <dbReference type="ARBA" id="ARBA00022763"/>
    </source>
</evidence>
<feature type="binding site" evidence="14">
    <location>
        <position position="411"/>
    </location>
    <ligand>
        <name>Zn(2+)</name>
        <dbReference type="ChEBI" id="CHEBI:29105"/>
    </ligand>
</feature>
<dbReference type="AlphaFoldDB" id="A0A1G2HV13"/>
<dbReference type="InterPro" id="IPR004150">
    <property type="entry name" value="NAD_DNA_ligase_OB"/>
</dbReference>
<keyword evidence="4 14" id="KW-0436">Ligase</keyword>
<dbReference type="EC" id="6.5.1.2" evidence="2 14"/>
<dbReference type="GO" id="GO:0003911">
    <property type="term" value="F:DNA ligase (NAD+) activity"/>
    <property type="evidence" value="ECO:0007669"/>
    <property type="project" value="UniProtKB-UniRule"/>
</dbReference>
<evidence type="ECO:0000256" key="8">
    <source>
        <dbReference type="ARBA" id="ARBA00022833"/>
    </source>
</evidence>
<keyword evidence="10 14" id="KW-0520">NAD</keyword>
<dbReference type="FunFam" id="1.10.150.20:FF:000007">
    <property type="entry name" value="DNA ligase"/>
    <property type="match status" value="1"/>
</dbReference>
<dbReference type="Gene3D" id="1.10.287.610">
    <property type="entry name" value="Helix hairpin bin"/>
    <property type="match status" value="1"/>
</dbReference>
<keyword evidence="7 14" id="KW-0227">DNA damage</keyword>
<comment type="caution">
    <text evidence="14">Lacks conserved residue(s) required for the propagation of feature annotation.</text>
</comment>
<evidence type="ECO:0000313" key="18">
    <source>
        <dbReference type="Proteomes" id="UP000178774"/>
    </source>
</evidence>
<comment type="cofactor">
    <cofactor evidence="14">
        <name>Mg(2+)</name>
        <dbReference type="ChEBI" id="CHEBI:18420"/>
    </cofactor>
    <cofactor evidence="14">
        <name>Mn(2+)</name>
        <dbReference type="ChEBI" id="CHEBI:29035"/>
    </cofactor>
</comment>
<dbReference type="PANTHER" id="PTHR23389">
    <property type="entry name" value="CHROMOSOME TRANSMISSION FIDELITY FACTOR 18"/>
    <property type="match status" value="1"/>
</dbReference>
<gene>
    <name evidence="14" type="primary">ligA</name>
    <name evidence="17" type="ORF">A2822_01420</name>
</gene>
<dbReference type="GO" id="GO:0006260">
    <property type="term" value="P:DNA replication"/>
    <property type="evidence" value="ECO:0007669"/>
    <property type="project" value="UniProtKB-KW"/>
</dbReference>